<accession>A0A1I6QME5</accession>
<organism evidence="1 2">
    <name type="scientific">Halostagnicola kamekurae</name>
    <dbReference type="NCBI Taxonomy" id="619731"/>
    <lineage>
        <taxon>Archaea</taxon>
        <taxon>Methanobacteriati</taxon>
        <taxon>Methanobacteriota</taxon>
        <taxon>Stenosarchaea group</taxon>
        <taxon>Halobacteria</taxon>
        <taxon>Halobacteriales</taxon>
        <taxon>Natrialbaceae</taxon>
        <taxon>Halostagnicola</taxon>
    </lineage>
</organism>
<dbReference type="Pfam" id="PF04007">
    <property type="entry name" value="DUF354"/>
    <property type="match status" value="1"/>
</dbReference>
<dbReference type="RefSeq" id="WP_092902910.1">
    <property type="nucleotide sequence ID" value="NZ_FOZS01000001.1"/>
</dbReference>
<name>A0A1I6QME5_9EURY</name>
<dbReference type="SUPFAM" id="SSF53756">
    <property type="entry name" value="UDP-Glycosyltransferase/glycogen phosphorylase"/>
    <property type="match status" value="1"/>
</dbReference>
<dbReference type="EMBL" id="FOZS01000001">
    <property type="protein sequence ID" value="SFS53580.1"/>
    <property type="molecule type" value="Genomic_DNA"/>
</dbReference>
<proteinExistence type="predicted"/>
<dbReference type="PANTHER" id="PTHR39662">
    <property type="entry name" value="DUF354 DOMAIN-CONTAINING PROTEIN-RELATED"/>
    <property type="match status" value="1"/>
</dbReference>
<dbReference type="OrthoDB" id="185087at2157"/>
<evidence type="ECO:0008006" key="3">
    <source>
        <dbReference type="Google" id="ProtNLM"/>
    </source>
</evidence>
<evidence type="ECO:0000313" key="1">
    <source>
        <dbReference type="EMBL" id="SFS53580.1"/>
    </source>
</evidence>
<dbReference type="Gene3D" id="3.40.50.2000">
    <property type="entry name" value="Glycogen Phosphorylase B"/>
    <property type="match status" value="2"/>
</dbReference>
<keyword evidence="2" id="KW-1185">Reference proteome</keyword>
<gene>
    <name evidence="1" type="ORF">SAMN04488556_1371</name>
</gene>
<dbReference type="PANTHER" id="PTHR39662:SF1">
    <property type="entry name" value="DUF354 DOMAIN-CONTAINING PROTEIN"/>
    <property type="match status" value="1"/>
</dbReference>
<dbReference type="Proteomes" id="UP000199199">
    <property type="component" value="Unassembled WGS sequence"/>
</dbReference>
<sequence length="358" mass="39291">MKVIVTIQHPGHVHFFRNAVAELDSRGHDVFVFARESEVATDLLEAYGIEYELLAGESDSMLSLATVQATYEARLLHRARRIEPDVITAIGGVAAAHVATLLRTNSLVFYDTEHATLIQRLGYPFADVICTPECYRGEIGDKQVTYPGYHELAYLHPDRFDPDPSVLDAVGLEREETFAVVRLSSWDASHDVGQGGFADPRAVVSRLEDAGATVLLTAEGDPPPDLEAYEFTAPPERMHDLLAFADLVVGEGATTAAEAAVLGTPSVYVNSQSLGYTSELEDEYGLLFAFDGDDRHARSLEKAVSILESTTPETDRWERRRERLLEERIDVTSLIVQQIESAARATDADRSAVATNLG</sequence>
<reference evidence="2" key="1">
    <citation type="submission" date="2016-10" db="EMBL/GenBank/DDBJ databases">
        <authorList>
            <person name="Varghese N."/>
            <person name="Submissions S."/>
        </authorList>
    </citation>
    <scope>NUCLEOTIDE SEQUENCE [LARGE SCALE GENOMIC DNA]</scope>
    <source>
        <strain evidence="2">DSM 22427</strain>
    </source>
</reference>
<protein>
    <recommendedName>
        <fullName evidence="3">DUF354 domain-containing protein</fullName>
    </recommendedName>
</protein>
<evidence type="ECO:0000313" key="2">
    <source>
        <dbReference type="Proteomes" id="UP000199199"/>
    </source>
</evidence>
<dbReference type="AlphaFoldDB" id="A0A1I6QME5"/>
<dbReference type="PIRSF" id="PIRSF005357">
    <property type="entry name" value="UCP005357"/>
    <property type="match status" value="1"/>
</dbReference>
<dbReference type="InterPro" id="IPR007152">
    <property type="entry name" value="DUF354"/>
</dbReference>